<accession>A0ABV8INB3</accession>
<feature type="domain" description="Methyltransferase" evidence="1">
    <location>
        <begin position="48"/>
        <end position="145"/>
    </location>
</feature>
<proteinExistence type="predicted"/>
<dbReference type="InterPro" id="IPR029063">
    <property type="entry name" value="SAM-dependent_MTases_sf"/>
</dbReference>
<dbReference type="Proteomes" id="UP001595867">
    <property type="component" value="Unassembled WGS sequence"/>
</dbReference>
<keyword evidence="3" id="KW-1185">Reference proteome</keyword>
<dbReference type="EC" id="2.1.1.-" evidence="2"/>
<evidence type="ECO:0000313" key="2">
    <source>
        <dbReference type="EMBL" id="MFC4064691.1"/>
    </source>
</evidence>
<sequence>MSAYLTNHRVWQESWDRQQAAFMPDREERFAAMLEAVAAIAEGDAPRILDLAGGTGTISLRALARFPGARPTVLDQDPVLLTIAGSSLRDRAAVVDADLGDPGWRAKLPAEPFDAVLTATALHWLPAERVAALYAEVREVLRPGGLFVNADHMEDEGLPELSRQLRDHGRARREARYASGAATSWPQWWALAAADEQLAPKAVERERIYPSDRHGEEWLPPASWHVEALRAAGFREAGVIWRGGTDAAVAGLR</sequence>
<protein>
    <submittedName>
        <fullName evidence="2">Class I SAM-dependent methyltransferase</fullName>
        <ecNumber evidence="2">2.1.1.-</ecNumber>
    </submittedName>
</protein>
<dbReference type="InterPro" id="IPR041698">
    <property type="entry name" value="Methyltransf_25"/>
</dbReference>
<dbReference type="RefSeq" id="WP_378065733.1">
    <property type="nucleotide sequence ID" value="NZ_JBHSBL010000006.1"/>
</dbReference>
<gene>
    <name evidence="2" type="ORF">ACFO0C_07100</name>
</gene>
<dbReference type="EMBL" id="JBHSBL010000006">
    <property type="protein sequence ID" value="MFC4064691.1"/>
    <property type="molecule type" value="Genomic_DNA"/>
</dbReference>
<dbReference type="Pfam" id="PF13649">
    <property type="entry name" value="Methyltransf_25"/>
    <property type="match status" value="1"/>
</dbReference>
<evidence type="ECO:0000313" key="3">
    <source>
        <dbReference type="Proteomes" id="UP001595867"/>
    </source>
</evidence>
<dbReference type="Gene3D" id="3.40.50.150">
    <property type="entry name" value="Vaccinia Virus protein VP39"/>
    <property type="match status" value="1"/>
</dbReference>
<dbReference type="CDD" id="cd02440">
    <property type="entry name" value="AdoMet_MTases"/>
    <property type="match status" value="1"/>
</dbReference>
<name>A0ABV8INB3_9ACTN</name>
<dbReference type="PANTHER" id="PTHR43591">
    <property type="entry name" value="METHYLTRANSFERASE"/>
    <property type="match status" value="1"/>
</dbReference>
<dbReference type="PANTHER" id="PTHR43591:SF108">
    <property type="entry name" value="S-ADENOSYL-L-METHIONINE-DEPENDENT METHYLTRANSFERASE"/>
    <property type="match status" value="1"/>
</dbReference>
<reference evidence="3" key="1">
    <citation type="journal article" date="2019" name="Int. J. Syst. Evol. Microbiol.">
        <title>The Global Catalogue of Microorganisms (GCM) 10K type strain sequencing project: providing services to taxonomists for standard genome sequencing and annotation.</title>
        <authorList>
            <consortium name="The Broad Institute Genomics Platform"/>
            <consortium name="The Broad Institute Genome Sequencing Center for Infectious Disease"/>
            <person name="Wu L."/>
            <person name="Ma J."/>
        </authorList>
    </citation>
    <scope>NUCLEOTIDE SEQUENCE [LARGE SCALE GENOMIC DNA]</scope>
    <source>
        <strain evidence="3">TBRC 5832</strain>
    </source>
</reference>
<evidence type="ECO:0000259" key="1">
    <source>
        <dbReference type="Pfam" id="PF13649"/>
    </source>
</evidence>
<dbReference type="GO" id="GO:0008168">
    <property type="term" value="F:methyltransferase activity"/>
    <property type="evidence" value="ECO:0007669"/>
    <property type="project" value="UniProtKB-KW"/>
</dbReference>
<comment type="caution">
    <text evidence="2">The sequence shown here is derived from an EMBL/GenBank/DDBJ whole genome shotgun (WGS) entry which is preliminary data.</text>
</comment>
<organism evidence="2 3">
    <name type="scientific">Actinoplanes subglobosus</name>
    <dbReference type="NCBI Taxonomy" id="1547892"/>
    <lineage>
        <taxon>Bacteria</taxon>
        <taxon>Bacillati</taxon>
        <taxon>Actinomycetota</taxon>
        <taxon>Actinomycetes</taxon>
        <taxon>Micromonosporales</taxon>
        <taxon>Micromonosporaceae</taxon>
        <taxon>Actinoplanes</taxon>
    </lineage>
</organism>
<keyword evidence="2" id="KW-0808">Transferase</keyword>
<keyword evidence="2" id="KW-0489">Methyltransferase</keyword>
<dbReference type="SUPFAM" id="SSF53335">
    <property type="entry name" value="S-adenosyl-L-methionine-dependent methyltransferases"/>
    <property type="match status" value="1"/>
</dbReference>
<dbReference type="GO" id="GO:0032259">
    <property type="term" value="P:methylation"/>
    <property type="evidence" value="ECO:0007669"/>
    <property type="project" value="UniProtKB-KW"/>
</dbReference>